<dbReference type="Proteomes" id="UP000312495">
    <property type="component" value="Unassembled WGS sequence"/>
</dbReference>
<dbReference type="GO" id="GO:0005839">
    <property type="term" value="C:proteasome core complex"/>
    <property type="evidence" value="ECO:0007669"/>
    <property type="project" value="InterPro"/>
</dbReference>
<evidence type="ECO:0000313" key="1">
    <source>
        <dbReference type="EMBL" id="TNP15457.1"/>
    </source>
</evidence>
<comment type="caution">
    <text evidence="1">The sequence shown here is derived from an EMBL/GenBank/DDBJ whole genome shotgun (WGS) entry which is preliminary data.</text>
</comment>
<organism evidence="1 2">
    <name type="scientific">Bacillus tropicus</name>
    <dbReference type="NCBI Taxonomy" id="2026188"/>
    <lineage>
        <taxon>Bacteria</taxon>
        <taxon>Bacillati</taxon>
        <taxon>Bacillota</taxon>
        <taxon>Bacilli</taxon>
        <taxon>Bacillales</taxon>
        <taxon>Bacillaceae</taxon>
        <taxon>Bacillus</taxon>
        <taxon>Bacillus cereus group</taxon>
    </lineage>
</organism>
<dbReference type="Pfam" id="PF00227">
    <property type="entry name" value="Proteasome"/>
    <property type="match status" value="1"/>
</dbReference>
<dbReference type="EMBL" id="VEPV01000003">
    <property type="protein sequence ID" value="TNP15457.1"/>
    <property type="molecule type" value="Genomic_DNA"/>
</dbReference>
<evidence type="ECO:0000313" key="2">
    <source>
        <dbReference type="Proteomes" id="UP000312495"/>
    </source>
</evidence>
<dbReference type="RefSeq" id="WP_000152651.1">
    <property type="nucleotide sequence ID" value="NZ_JBCMHD010000011.1"/>
</dbReference>
<dbReference type="Gene3D" id="3.60.20.10">
    <property type="entry name" value="Glutamine Phosphoribosylpyrophosphate, subunit 1, domain 1"/>
    <property type="match status" value="1"/>
</dbReference>
<dbReference type="AlphaFoldDB" id="A0A5C5A7U2"/>
<dbReference type="InterPro" id="IPR029055">
    <property type="entry name" value="Ntn_hydrolases_N"/>
</dbReference>
<dbReference type="GO" id="GO:0051603">
    <property type="term" value="P:proteolysis involved in protein catabolic process"/>
    <property type="evidence" value="ECO:0007669"/>
    <property type="project" value="InterPro"/>
</dbReference>
<dbReference type="InterPro" id="IPR001353">
    <property type="entry name" value="Proteasome_sua/b"/>
</dbReference>
<protein>
    <submittedName>
        <fullName evidence="1">Uncharacterized protein</fullName>
    </submittedName>
</protein>
<name>A0A5C5A7U2_9BACI</name>
<reference evidence="1 2" key="1">
    <citation type="submission" date="2019-06" db="EMBL/GenBank/DDBJ databases">
        <title>Biocontrol Bacillus strains from Vietnam.</title>
        <authorList>
            <person name="Borriss R."/>
            <person name="Lasch P."/>
            <person name="Thanh Tam L.T."/>
            <person name="Luong P.T."/>
            <person name="Phuong Thao L.T."/>
            <person name="Kim Chung L.T."/>
        </authorList>
    </citation>
    <scope>NUCLEOTIDE SEQUENCE [LARGE SCALE GENOMIC DNA]</scope>
    <source>
        <strain evidence="1 2">SN1</strain>
    </source>
</reference>
<accession>A0A5C5A7U2</accession>
<dbReference type="SUPFAM" id="SSF56235">
    <property type="entry name" value="N-terminal nucleophile aminohydrolases (Ntn hydrolases)"/>
    <property type="match status" value="1"/>
</dbReference>
<gene>
    <name evidence="1" type="ORF">FHY71_11675</name>
</gene>
<sequence>MTIISTVNVPEGIAMAADSRTTRTITRADGKVDRYPLTDNAQKLVTIKNSTVGISFCGDAFIDGKTVSDFIRIFDINQVVADDTVEEIANKLYRKLQEYTSYSVTFIICGYDNDEPFVYRVSSELCVRTNIREDSGELVSGASWDGDHAKISAFLKQIGPDYWKMPLKDAIDYAEFIVELTIKQQRFSDALSTCGGPIDLLVITKDYTKFLKHKILNP</sequence>
<proteinExistence type="predicted"/>